<accession>A0ABR4JZD9</accession>
<dbReference type="Gene3D" id="1.25.40.20">
    <property type="entry name" value="Ankyrin repeat-containing domain"/>
    <property type="match status" value="2"/>
</dbReference>
<dbReference type="PANTHER" id="PTHR24166:SF48">
    <property type="entry name" value="PROTEIN VAPYRIN"/>
    <property type="match status" value="1"/>
</dbReference>
<dbReference type="GeneID" id="98151579"/>
<keyword evidence="1" id="KW-0677">Repeat</keyword>
<sequence length="726" mass="79774">MCPPTLPTELLSDILSLVTPSWRWGRLGWDNDRERATCKEHVRWFLRLRLVSRTFDDLVIDHVLAALRAGKLDRELPLRRGAARPSTVAFVERLLRHLVLRTATATVSRDGDDVCSVVRTIADGAALSADFLTRGELSPPLQQEATRLRDVYTEALISTLTTIIGPNLVLDTLQPGQDHGIDMFGPLNNEKQQWRIAALMAAAYLGRISDLERILSLGIDLNSDPSDRWLYPPVMAAAVGGRVDVLRFLASQGADFHTLTVGNGDNAVHFAALAGHTEAVEWLINNGVDCDVVNNDGVTPLYRAACAGQAGVVKALFTAQPEGLRTEIKDSTDRAPIHYAVERGYDDVVQEFLSCKNIDMEIRDGIGNPELGTVVTPLVLAAATGRDTIFHAILARSGRTWNKLEIPPRTMCRVVIRGGSLAIAKTVMEMNSGDEKNWMLAGGTLYRAAEFGRSEDVLRYLLSFEDAEINTAPQEEQPGQHAPPLVLKAAISSNKIGHVRAILDHPRFDAVRALGPQAVRRTSHFLQALPDDDDLDPAIMAALLAHPVFDANAQDMSGRTPLHYAASSGQIELVKLLLAHPGIEIEPVESEGKTPLCEAAEKGHAAVVRMFLDIAGPAAWDATPIDKSPLACAAREGKVKIVRLLLEPQYRVPRDVVRLEMSKAERRVAGTQTQLADLRKGGGIFLEEDEEFRKMMVKYGEEMACVLNEMINIMSIKLEEEKEKQE</sequence>
<dbReference type="PROSITE" id="PS50297">
    <property type="entry name" value="ANK_REP_REGION"/>
    <property type="match status" value="2"/>
</dbReference>
<dbReference type="Pfam" id="PF12796">
    <property type="entry name" value="Ank_2"/>
    <property type="match status" value="3"/>
</dbReference>
<reference evidence="4 5" key="1">
    <citation type="submission" date="2024-07" db="EMBL/GenBank/DDBJ databases">
        <title>Section-level genome sequencing and comparative genomics of Aspergillus sections Usti and Cavernicolus.</title>
        <authorList>
            <consortium name="Lawrence Berkeley National Laboratory"/>
            <person name="Nybo J.L."/>
            <person name="Vesth T.C."/>
            <person name="Theobald S."/>
            <person name="Frisvad J.C."/>
            <person name="Larsen T.O."/>
            <person name="Kjaerboelling I."/>
            <person name="Rothschild-Mancinelli K."/>
            <person name="Lyhne E.K."/>
            <person name="Kogle M.E."/>
            <person name="Barry K."/>
            <person name="Clum A."/>
            <person name="Na H."/>
            <person name="Ledsgaard L."/>
            <person name="Lin J."/>
            <person name="Lipzen A."/>
            <person name="Kuo A."/>
            <person name="Riley R."/>
            <person name="Mondo S."/>
            <person name="LaButti K."/>
            <person name="Haridas S."/>
            <person name="Pangalinan J."/>
            <person name="Salamov A.A."/>
            <person name="Simmons B.A."/>
            <person name="Magnuson J.K."/>
            <person name="Chen J."/>
            <person name="Drula E."/>
            <person name="Henrissat B."/>
            <person name="Wiebenga A."/>
            <person name="Lubbers R.J."/>
            <person name="Gomes A.C."/>
            <person name="Macurrencykelacurrency M.R."/>
            <person name="Stajich J."/>
            <person name="Grigoriev I.V."/>
            <person name="Mortensen U.H."/>
            <person name="De vries R.P."/>
            <person name="Baker S.E."/>
            <person name="Andersen M.R."/>
        </authorList>
    </citation>
    <scope>NUCLEOTIDE SEQUENCE [LARGE SCALE GENOMIC DNA]</scope>
    <source>
        <strain evidence="4 5">CBS 756.74</strain>
    </source>
</reference>
<name>A0ABR4JZD9_9EURO</name>
<dbReference type="SUPFAM" id="SSF48403">
    <property type="entry name" value="Ankyrin repeat"/>
    <property type="match status" value="2"/>
</dbReference>
<proteinExistence type="predicted"/>
<dbReference type="PANTHER" id="PTHR24166">
    <property type="entry name" value="ROLLING PEBBLES, ISOFORM B"/>
    <property type="match status" value="1"/>
</dbReference>
<dbReference type="Pfam" id="PF00023">
    <property type="entry name" value="Ank"/>
    <property type="match status" value="1"/>
</dbReference>
<dbReference type="RefSeq" id="XP_070896385.1">
    <property type="nucleotide sequence ID" value="XM_071036415.1"/>
</dbReference>
<dbReference type="PROSITE" id="PS50088">
    <property type="entry name" value="ANK_REPEAT"/>
    <property type="match status" value="2"/>
</dbReference>
<dbReference type="InterPro" id="IPR002110">
    <property type="entry name" value="Ankyrin_rpt"/>
</dbReference>
<organism evidence="4 5">
    <name type="scientific">Aspergillus pseudodeflectus</name>
    <dbReference type="NCBI Taxonomy" id="176178"/>
    <lineage>
        <taxon>Eukaryota</taxon>
        <taxon>Fungi</taxon>
        <taxon>Dikarya</taxon>
        <taxon>Ascomycota</taxon>
        <taxon>Pezizomycotina</taxon>
        <taxon>Eurotiomycetes</taxon>
        <taxon>Eurotiomycetidae</taxon>
        <taxon>Eurotiales</taxon>
        <taxon>Aspergillaceae</taxon>
        <taxon>Aspergillus</taxon>
        <taxon>Aspergillus subgen. Nidulantes</taxon>
    </lineage>
</organism>
<evidence type="ECO:0000313" key="4">
    <source>
        <dbReference type="EMBL" id="KAL2844919.1"/>
    </source>
</evidence>
<keyword evidence="2 3" id="KW-0040">ANK repeat</keyword>
<protein>
    <submittedName>
        <fullName evidence="4">Ankyrin repeat-containing domain protein</fullName>
    </submittedName>
</protein>
<comment type="caution">
    <text evidence="4">The sequence shown here is derived from an EMBL/GenBank/DDBJ whole genome shotgun (WGS) entry which is preliminary data.</text>
</comment>
<dbReference type="InterPro" id="IPR036770">
    <property type="entry name" value="Ankyrin_rpt-contain_sf"/>
</dbReference>
<evidence type="ECO:0000313" key="5">
    <source>
        <dbReference type="Proteomes" id="UP001610444"/>
    </source>
</evidence>
<evidence type="ECO:0000256" key="3">
    <source>
        <dbReference type="PROSITE-ProRule" id="PRU00023"/>
    </source>
</evidence>
<evidence type="ECO:0000256" key="1">
    <source>
        <dbReference type="ARBA" id="ARBA00022737"/>
    </source>
</evidence>
<evidence type="ECO:0000256" key="2">
    <source>
        <dbReference type="ARBA" id="ARBA00023043"/>
    </source>
</evidence>
<dbReference type="EMBL" id="JBFXLR010000039">
    <property type="protein sequence ID" value="KAL2844919.1"/>
    <property type="molecule type" value="Genomic_DNA"/>
</dbReference>
<dbReference type="InterPro" id="IPR050889">
    <property type="entry name" value="Dendritic_Spine_Reg/Scaffold"/>
</dbReference>
<dbReference type="SMART" id="SM00248">
    <property type="entry name" value="ANK"/>
    <property type="match status" value="8"/>
</dbReference>
<gene>
    <name evidence="4" type="ORF">BJX68DRAFT_137962</name>
</gene>
<dbReference type="Proteomes" id="UP001610444">
    <property type="component" value="Unassembled WGS sequence"/>
</dbReference>
<feature type="repeat" description="ANK" evidence="3">
    <location>
        <begin position="557"/>
        <end position="578"/>
    </location>
</feature>
<feature type="repeat" description="ANK" evidence="3">
    <location>
        <begin position="263"/>
        <end position="295"/>
    </location>
</feature>
<keyword evidence="5" id="KW-1185">Reference proteome</keyword>